<sequence length="95" mass="10971">MDETDHDNFANLVTASHMVTIPCTCHNKKRVTPETRCPRCSIVFQIAELLENRDLWMQLSIRMYQAIQSKDLEQFKSIVEAMNQNIDQLTGETNA</sequence>
<evidence type="ECO:0000313" key="2">
    <source>
        <dbReference type="EMBL" id="CAB4169621.1"/>
    </source>
</evidence>
<evidence type="ECO:0000313" key="1">
    <source>
        <dbReference type="EMBL" id="CAB4144215.1"/>
    </source>
</evidence>
<protein>
    <submittedName>
        <fullName evidence="2">Uncharacterized protein</fullName>
    </submittedName>
</protein>
<organism evidence="2">
    <name type="scientific">uncultured Caudovirales phage</name>
    <dbReference type="NCBI Taxonomy" id="2100421"/>
    <lineage>
        <taxon>Viruses</taxon>
        <taxon>Duplodnaviria</taxon>
        <taxon>Heunggongvirae</taxon>
        <taxon>Uroviricota</taxon>
        <taxon>Caudoviricetes</taxon>
        <taxon>Peduoviridae</taxon>
        <taxon>Maltschvirus</taxon>
        <taxon>Maltschvirus maltsch</taxon>
    </lineage>
</organism>
<dbReference type="EMBL" id="LR796845">
    <property type="protein sequence ID" value="CAB4169621.1"/>
    <property type="molecule type" value="Genomic_DNA"/>
</dbReference>
<name>A0A6J5PJP4_9CAUD</name>
<proteinExistence type="predicted"/>
<dbReference type="EMBL" id="LR796438">
    <property type="protein sequence ID" value="CAB4144215.1"/>
    <property type="molecule type" value="Genomic_DNA"/>
</dbReference>
<accession>A0A6J5PJP4</accession>
<gene>
    <name evidence="3" type="ORF">UFOVP1296_68</name>
    <name evidence="1" type="ORF">UFOVP471_26</name>
    <name evidence="2" type="ORF">UFOVP890_68</name>
</gene>
<dbReference type="EMBL" id="LR797240">
    <property type="protein sequence ID" value="CAB4196255.1"/>
    <property type="molecule type" value="Genomic_DNA"/>
</dbReference>
<evidence type="ECO:0000313" key="3">
    <source>
        <dbReference type="EMBL" id="CAB4196255.1"/>
    </source>
</evidence>
<reference evidence="2" key="1">
    <citation type="submission" date="2020-05" db="EMBL/GenBank/DDBJ databases">
        <authorList>
            <person name="Chiriac C."/>
            <person name="Salcher M."/>
            <person name="Ghai R."/>
            <person name="Kavagutti S V."/>
        </authorList>
    </citation>
    <scope>NUCLEOTIDE SEQUENCE</scope>
</reference>